<dbReference type="CDD" id="cd02440">
    <property type="entry name" value="AdoMet_MTases"/>
    <property type="match status" value="1"/>
</dbReference>
<dbReference type="PANTHER" id="PTHR43464:SF19">
    <property type="entry name" value="UBIQUINONE BIOSYNTHESIS O-METHYLTRANSFERASE, MITOCHONDRIAL"/>
    <property type="match status" value="1"/>
</dbReference>
<keyword evidence="6" id="KW-1185">Reference proteome</keyword>
<dbReference type="InterPro" id="IPR029063">
    <property type="entry name" value="SAM-dependent_MTases_sf"/>
</dbReference>
<feature type="domain" description="Methyltransferase type 11" evidence="4">
    <location>
        <begin position="41"/>
        <end position="128"/>
    </location>
</feature>
<dbReference type="STRING" id="518766.Rmar_0390"/>
<dbReference type="AlphaFoldDB" id="D0ME70"/>
<dbReference type="RefSeq" id="WP_012842906.1">
    <property type="nucleotide sequence ID" value="NC_013501.1"/>
</dbReference>
<dbReference type="EMBL" id="CP001807">
    <property type="protein sequence ID" value="ACY47294.1"/>
    <property type="molecule type" value="Genomic_DNA"/>
</dbReference>
<evidence type="ECO:0000259" key="4">
    <source>
        <dbReference type="Pfam" id="PF08241"/>
    </source>
</evidence>
<dbReference type="GO" id="GO:0032259">
    <property type="term" value="P:methylation"/>
    <property type="evidence" value="ECO:0007669"/>
    <property type="project" value="UniProtKB-KW"/>
</dbReference>
<dbReference type="KEGG" id="rmr:Rmar_0390"/>
<dbReference type="eggNOG" id="COG2226">
    <property type="taxonomic scope" value="Bacteria"/>
</dbReference>
<organism evidence="5 6">
    <name type="scientific">Rhodothermus marinus (strain ATCC 43812 / DSM 4252 / R-10)</name>
    <name type="common">Rhodothermus obamensis</name>
    <dbReference type="NCBI Taxonomy" id="518766"/>
    <lineage>
        <taxon>Bacteria</taxon>
        <taxon>Pseudomonadati</taxon>
        <taxon>Rhodothermota</taxon>
        <taxon>Rhodothermia</taxon>
        <taxon>Rhodothermales</taxon>
        <taxon>Rhodothermaceae</taxon>
        <taxon>Rhodothermus</taxon>
    </lineage>
</organism>
<evidence type="ECO:0000313" key="6">
    <source>
        <dbReference type="Proteomes" id="UP000002221"/>
    </source>
</evidence>
<dbReference type="Pfam" id="PF08241">
    <property type="entry name" value="Methyltransf_11"/>
    <property type="match status" value="1"/>
</dbReference>
<keyword evidence="2 5" id="KW-0808">Transferase</keyword>
<proteinExistence type="predicted"/>
<evidence type="ECO:0000313" key="5">
    <source>
        <dbReference type="EMBL" id="ACY47294.1"/>
    </source>
</evidence>
<keyword evidence="3" id="KW-0949">S-adenosyl-L-methionine</keyword>
<dbReference type="Gene3D" id="3.40.50.150">
    <property type="entry name" value="Vaccinia Virus protein VP39"/>
    <property type="match status" value="1"/>
</dbReference>
<gene>
    <name evidence="5" type="ordered locus">Rmar_0390</name>
</gene>
<dbReference type="PANTHER" id="PTHR43464">
    <property type="entry name" value="METHYLTRANSFERASE"/>
    <property type="match status" value="1"/>
</dbReference>
<protein>
    <submittedName>
        <fullName evidence="5">Methyltransferase type 11</fullName>
    </submittedName>
</protein>
<dbReference type="Proteomes" id="UP000002221">
    <property type="component" value="Chromosome"/>
</dbReference>
<evidence type="ECO:0000256" key="3">
    <source>
        <dbReference type="ARBA" id="ARBA00022691"/>
    </source>
</evidence>
<dbReference type="OrthoDB" id="9789123at2"/>
<accession>D0ME70</accession>
<dbReference type="InterPro" id="IPR013216">
    <property type="entry name" value="Methyltransf_11"/>
</dbReference>
<dbReference type="GO" id="GO:0008757">
    <property type="term" value="F:S-adenosylmethionine-dependent methyltransferase activity"/>
    <property type="evidence" value="ECO:0007669"/>
    <property type="project" value="InterPro"/>
</dbReference>
<sequence>MQVSGNARRYTVDNRLYRWHIQQFLNELGRLVEATKPRTILDVGCGEGFVAAFLKRRLPEVEMTGVDLSEEALAYARQHFGELATFRQADIYRLPFPDRSFDTVVCSEVLEHLDDPDRAVHELKRVARRYVVITVPLEPYFKWLNILGQWLGVSEDPGHVQFWNRDGFETFIRRHFPEAEISRKHIYQLARGRV</sequence>
<keyword evidence="1 5" id="KW-0489">Methyltransferase</keyword>
<reference evidence="5 6" key="1">
    <citation type="journal article" date="2009" name="Stand. Genomic Sci.">
        <title>Complete genome sequence of Rhodothermus marinus type strain (R-10).</title>
        <authorList>
            <person name="Nolan M."/>
            <person name="Tindall B.J."/>
            <person name="Pomrenke H."/>
            <person name="Lapidus A."/>
            <person name="Copeland A."/>
            <person name="Glavina Del Rio T."/>
            <person name="Lucas S."/>
            <person name="Chen F."/>
            <person name="Tice H."/>
            <person name="Cheng J.F."/>
            <person name="Saunders E."/>
            <person name="Han C."/>
            <person name="Bruce D."/>
            <person name="Goodwin L."/>
            <person name="Chain P."/>
            <person name="Pitluck S."/>
            <person name="Ovchinikova G."/>
            <person name="Pati A."/>
            <person name="Ivanova N."/>
            <person name="Mavromatis K."/>
            <person name="Chen A."/>
            <person name="Palaniappan K."/>
            <person name="Land M."/>
            <person name="Hauser L."/>
            <person name="Chang Y.J."/>
            <person name="Jeffries C.D."/>
            <person name="Brettin T."/>
            <person name="Goker M."/>
            <person name="Bristow J."/>
            <person name="Eisen J.A."/>
            <person name="Markowitz V."/>
            <person name="Hugenholtz P."/>
            <person name="Kyrpides N.C."/>
            <person name="Klenk H.P."/>
            <person name="Detter J.C."/>
        </authorList>
    </citation>
    <scope>NUCLEOTIDE SEQUENCE [LARGE SCALE GENOMIC DNA]</scope>
    <source>
        <strain evidence="6">ATCC 43812 / DSM 4252 / R-10</strain>
    </source>
</reference>
<dbReference type="HOGENOM" id="CLU_1393591_0_0_10"/>
<evidence type="ECO:0000256" key="1">
    <source>
        <dbReference type="ARBA" id="ARBA00022603"/>
    </source>
</evidence>
<evidence type="ECO:0000256" key="2">
    <source>
        <dbReference type="ARBA" id="ARBA00022679"/>
    </source>
</evidence>
<name>D0ME70_RHOM4</name>
<dbReference type="SUPFAM" id="SSF53335">
    <property type="entry name" value="S-adenosyl-L-methionine-dependent methyltransferases"/>
    <property type="match status" value="1"/>
</dbReference>